<dbReference type="Pfam" id="PF00121">
    <property type="entry name" value="TIM"/>
    <property type="match status" value="1"/>
</dbReference>
<accession>A0A2M7Q6S2</accession>
<sequence length="66" mass="7273">ALKMIKFIKKFLSVKCQVSSVKVLYGGSVDSKNIKNFVKYSEIDGALVGGASLKIKEVKKIIKIIK</sequence>
<reference evidence="5" key="1">
    <citation type="submission" date="2017-09" db="EMBL/GenBank/DDBJ databases">
        <title>Depth-based differentiation of microbial function through sediment-hosted aquifers and enrichment of novel symbionts in the deep terrestrial subsurface.</title>
        <authorList>
            <person name="Probst A.J."/>
            <person name="Ladd B."/>
            <person name="Jarett J.K."/>
            <person name="Geller-Mcgrath D.E."/>
            <person name="Sieber C.M.K."/>
            <person name="Emerson J.B."/>
            <person name="Anantharaman K."/>
            <person name="Thomas B.C."/>
            <person name="Malmstrom R."/>
            <person name="Stieglmeier M."/>
            <person name="Klingl A."/>
            <person name="Woyke T."/>
            <person name="Ryan C.M."/>
            <person name="Banfield J.F."/>
        </authorList>
    </citation>
    <scope>NUCLEOTIDE SEQUENCE [LARGE SCALE GENOMIC DNA]</scope>
</reference>
<dbReference type="PANTHER" id="PTHR21139">
    <property type="entry name" value="TRIOSEPHOSPHATE ISOMERASE"/>
    <property type="match status" value="1"/>
</dbReference>
<dbReference type="GO" id="GO:0006094">
    <property type="term" value="P:gluconeogenesis"/>
    <property type="evidence" value="ECO:0007669"/>
    <property type="project" value="UniProtKB-KW"/>
</dbReference>
<dbReference type="InterPro" id="IPR013785">
    <property type="entry name" value="Aldolase_TIM"/>
</dbReference>
<organism evidence="4 5">
    <name type="scientific">Candidatus Wolfebacteria bacterium CG_4_10_14_0_8_um_filter_39_64</name>
    <dbReference type="NCBI Taxonomy" id="1975063"/>
    <lineage>
        <taxon>Bacteria</taxon>
        <taxon>Candidatus Wolfeibacteriota</taxon>
    </lineage>
</organism>
<comment type="subunit">
    <text evidence="3">Homodimer.</text>
</comment>
<dbReference type="GO" id="GO:0019563">
    <property type="term" value="P:glycerol catabolic process"/>
    <property type="evidence" value="ECO:0007669"/>
    <property type="project" value="TreeGrafter"/>
</dbReference>
<evidence type="ECO:0000313" key="4">
    <source>
        <dbReference type="EMBL" id="PIY59108.1"/>
    </source>
</evidence>
<dbReference type="Proteomes" id="UP000228730">
    <property type="component" value="Unassembled WGS sequence"/>
</dbReference>
<dbReference type="Gene3D" id="3.20.20.70">
    <property type="entry name" value="Aldolase class I"/>
    <property type="match status" value="1"/>
</dbReference>
<keyword evidence="3" id="KW-0963">Cytoplasm</keyword>
<dbReference type="SUPFAM" id="SSF51351">
    <property type="entry name" value="Triosephosphate isomerase (TIM)"/>
    <property type="match status" value="1"/>
</dbReference>
<dbReference type="GO" id="GO:0005829">
    <property type="term" value="C:cytosol"/>
    <property type="evidence" value="ECO:0007669"/>
    <property type="project" value="TreeGrafter"/>
</dbReference>
<comment type="catalytic activity">
    <reaction evidence="3">
        <text>D-glyceraldehyde 3-phosphate = dihydroxyacetone phosphate</text>
        <dbReference type="Rhea" id="RHEA:18585"/>
        <dbReference type="ChEBI" id="CHEBI:57642"/>
        <dbReference type="ChEBI" id="CHEBI:59776"/>
        <dbReference type="EC" id="5.3.1.1"/>
    </reaction>
</comment>
<dbReference type="PANTHER" id="PTHR21139:SF42">
    <property type="entry name" value="TRIOSEPHOSPHATE ISOMERASE"/>
    <property type="match status" value="1"/>
</dbReference>
<evidence type="ECO:0000256" key="2">
    <source>
        <dbReference type="ARBA" id="ARBA00023235"/>
    </source>
</evidence>
<comment type="similarity">
    <text evidence="1 3">Belongs to the triosephosphate isomerase family.</text>
</comment>
<dbReference type="AlphaFoldDB" id="A0A2M7Q6S2"/>
<dbReference type="GO" id="GO:0004807">
    <property type="term" value="F:triose-phosphate isomerase activity"/>
    <property type="evidence" value="ECO:0007669"/>
    <property type="project" value="UniProtKB-EC"/>
</dbReference>
<name>A0A2M7Q6S2_9BACT</name>
<dbReference type="InterPro" id="IPR000652">
    <property type="entry name" value="Triosephosphate_isomerase"/>
</dbReference>
<dbReference type="InterPro" id="IPR035990">
    <property type="entry name" value="TIM_sf"/>
</dbReference>
<evidence type="ECO:0000256" key="1">
    <source>
        <dbReference type="ARBA" id="ARBA00007422"/>
    </source>
</evidence>
<proteinExistence type="inferred from homology"/>
<gene>
    <name evidence="4" type="primary">tpiA</name>
    <name evidence="4" type="ORF">COY97_00695</name>
</gene>
<dbReference type="EC" id="5.3.1.1" evidence="3"/>
<dbReference type="GO" id="GO:0046166">
    <property type="term" value="P:glyceraldehyde-3-phosphate biosynthetic process"/>
    <property type="evidence" value="ECO:0007669"/>
    <property type="project" value="TreeGrafter"/>
</dbReference>
<protein>
    <recommendedName>
        <fullName evidence="3">Triosephosphate isomerase</fullName>
        <ecNumber evidence="3">5.3.1.1</ecNumber>
    </recommendedName>
</protein>
<keyword evidence="3" id="KW-0312">Gluconeogenesis</keyword>
<dbReference type="EMBL" id="PFKY01000026">
    <property type="protein sequence ID" value="PIY59108.1"/>
    <property type="molecule type" value="Genomic_DNA"/>
</dbReference>
<evidence type="ECO:0000256" key="3">
    <source>
        <dbReference type="RuleBase" id="RU363013"/>
    </source>
</evidence>
<feature type="non-terminal residue" evidence="4">
    <location>
        <position position="1"/>
    </location>
</feature>
<comment type="pathway">
    <text evidence="3">Carbohydrate biosynthesis; gluconeogenesis.</text>
</comment>
<keyword evidence="2 3" id="KW-0413">Isomerase</keyword>
<dbReference type="GO" id="GO:0006096">
    <property type="term" value="P:glycolytic process"/>
    <property type="evidence" value="ECO:0007669"/>
    <property type="project" value="UniProtKB-KW"/>
</dbReference>
<comment type="subcellular location">
    <subcellularLocation>
        <location evidence="3">Cytoplasm</location>
    </subcellularLocation>
</comment>
<comment type="pathway">
    <text evidence="3">Carbohydrate degradation; glycolysis; D-glyceraldehyde 3-phosphate from glycerone phosphate: step 1/1.</text>
</comment>
<evidence type="ECO:0000313" key="5">
    <source>
        <dbReference type="Proteomes" id="UP000228730"/>
    </source>
</evidence>
<dbReference type="PROSITE" id="PS51440">
    <property type="entry name" value="TIM_2"/>
    <property type="match status" value="1"/>
</dbReference>
<keyword evidence="3" id="KW-0324">Glycolysis</keyword>
<comment type="caution">
    <text evidence="4">The sequence shown here is derived from an EMBL/GenBank/DDBJ whole genome shotgun (WGS) entry which is preliminary data.</text>
</comment>